<sequence length="362" mass="41816">MFGRIKTLSRVVGVCLLIPLPIYILPLINGGFEGYYLHRFFHEGDEAVDWTWSYNNKDPKKCPDHQTVAPFHIRKLANPSTWVSNLGVTNFNYYDKSSYMNHYDRLYVMTSLDNLYRKEEHGAPWHHWIYLTGSERPGPPTDKDNVWSDEWDMAFDQLLQYHDAKPSVGNASFSYVSCWNSFFCEYWAVKAPALIHLTTEKADVFGDGDEFKDGEKVLDHDPVMARIIEFSGSGSLPPMLAPGIFPSPYEQLKSLTADPYAWQLYEPHDRLRQMNLRIRDYFKEIEDDPASVYGRLLKLEDWWMGQLGLSGGFWTVWPRAAGKWASMTNYPVNGIAYYVDWARDVLMALGLLEIKLPLKGIL</sequence>
<keyword evidence="1" id="KW-0472">Membrane</keyword>
<dbReference type="EMBL" id="JAVFKD010000002">
    <property type="protein sequence ID" value="KAK5996493.1"/>
    <property type="molecule type" value="Genomic_DNA"/>
</dbReference>
<feature type="transmembrane region" description="Helical" evidence="1">
    <location>
        <begin position="7"/>
        <end position="28"/>
    </location>
</feature>
<name>A0ABR0SWF0_9HYPO</name>
<evidence type="ECO:0000256" key="1">
    <source>
        <dbReference type="SAM" id="Phobius"/>
    </source>
</evidence>
<dbReference type="Proteomes" id="UP001338125">
    <property type="component" value="Unassembled WGS sequence"/>
</dbReference>
<reference evidence="2 3" key="1">
    <citation type="submission" date="2024-01" db="EMBL/GenBank/DDBJ databases">
        <title>Complete genome of Cladobotryum mycophilum ATHUM6906.</title>
        <authorList>
            <person name="Christinaki A.C."/>
            <person name="Myridakis A.I."/>
            <person name="Kouvelis V.N."/>
        </authorList>
    </citation>
    <scope>NUCLEOTIDE SEQUENCE [LARGE SCALE GENOMIC DNA]</scope>
    <source>
        <strain evidence="2 3">ATHUM6906</strain>
    </source>
</reference>
<protein>
    <submittedName>
        <fullName evidence="2">Uncharacterized protein</fullName>
    </submittedName>
</protein>
<keyword evidence="3" id="KW-1185">Reference proteome</keyword>
<keyword evidence="1" id="KW-0812">Transmembrane</keyword>
<accession>A0ABR0SWF0</accession>
<organism evidence="2 3">
    <name type="scientific">Cladobotryum mycophilum</name>
    <dbReference type="NCBI Taxonomy" id="491253"/>
    <lineage>
        <taxon>Eukaryota</taxon>
        <taxon>Fungi</taxon>
        <taxon>Dikarya</taxon>
        <taxon>Ascomycota</taxon>
        <taxon>Pezizomycotina</taxon>
        <taxon>Sordariomycetes</taxon>
        <taxon>Hypocreomycetidae</taxon>
        <taxon>Hypocreales</taxon>
        <taxon>Hypocreaceae</taxon>
        <taxon>Cladobotryum</taxon>
    </lineage>
</organism>
<gene>
    <name evidence="2" type="ORF">PT974_01828</name>
</gene>
<evidence type="ECO:0000313" key="2">
    <source>
        <dbReference type="EMBL" id="KAK5996493.1"/>
    </source>
</evidence>
<proteinExistence type="predicted"/>
<evidence type="ECO:0000313" key="3">
    <source>
        <dbReference type="Proteomes" id="UP001338125"/>
    </source>
</evidence>
<comment type="caution">
    <text evidence="2">The sequence shown here is derived from an EMBL/GenBank/DDBJ whole genome shotgun (WGS) entry which is preliminary data.</text>
</comment>
<keyword evidence="1" id="KW-1133">Transmembrane helix</keyword>